<dbReference type="InterPro" id="IPR014710">
    <property type="entry name" value="RmlC-like_jellyroll"/>
</dbReference>
<evidence type="ECO:0000313" key="2">
    <source>
        <dbReference type="Proteomes" id="UP001549119"/>
    </source>
</evidence>
<proteinExistence type="predicted"/>
<protein>
    <submittedName>
        <fullName evidence="1">Mannose-6-phosphate isomerase-like protein (Cupin superfamily)</fullName>
    </submittedName>
</protein>
<sequence length="159" mass="16598">MSQPGKIVMELASVEELAAKRETHAASSSDPFVVTVLDSSDTHPTLRIVRGAGEVKILSWPGNGAQHRSLHLLRLEDGAATIPLQHPSESVYYVIDGGGAVTDAGTGERFELTGGSIVHVGPGDTYHFDAGVDGLSIVGGPCPPDPNLYKLIAFPGETA</sequence>
<reference evidence="1 2" key="1">
    <citation type="submission" date="2024-06" db="EMBL/GenBank/DDBJ databases">
        <title>Genomics of switchgrass bacterial isolates.</title>
        <authorList>
            <person name="Shade A."/>
        </authorList>
    </citation>
    <scope>NUCLEOTIDE SEQUENCE [LARGE SCALE GENOMIC DNA]</scope>
    <source>
        <strain evidence="1 2">PvP084</strain>
    </source>
</reference>
<dbReference type="Gene3D" id="2.60.120.10">
    <property type="entry name" value="Jelly Rolls"/>
    <property type="match status" value="1"/>
</dbReference>
<dbReference type="EMBL" id="JBEPNW010000008">
    <property type="protein sequence ID" value="MET3869940.1"/>
    <property type="molecule type" value="Genomic_DNA"/>
</dbReference>
<name>A0ABV2NUF4_9HYPH</name>
<dbReference type="RefSeq" id="WP_209651066.1">
    <property type="nucleotide sequence ID" value="NZ_JBEPNV010000005.1"/>
</dbReference>
<accession>A0ABV2NUF4</accession>
<keyword evidence="2" id="KW-1185">Reference proteome</keyword>
<gene>
    <name evidence="1" type="ORF">ABIC20_007325</name>
</gene>
<dbReference type="SUPFAM" id="SSF51182">
    <property type="entry name" value="RmlC-like cupins"/>
    <property type="match status" value="1"/>
</dbReference>
<comment type="caution">
    <text evidence="1">The sequence shown here is derived from an EMBL/GenBank/DDBJ whole genome shotgun (WGS) entry which is preliminary data.</text>
</comment>
<dbReference type="InterPro" id="IPR011051">
    <property type="entry name" value="RmlC_Cupin_sf"/>
</dbReference>
<dbReference type="Proteomes" id="UP001549119">
    <property type="component" value="Unassembled WGS sequence"/>
</dbReference>
<organism evidence="1 2">
    <name type="scientific">Methylobacterium radiotolerans</name>
    <dbReference type="NCBI Taxonomy" id="31998"/>
    <lineage>
        <taxon>Bacteria</taxon>
        <taxon>Pseudomonadati</taxon>
        <taxon>Pseudomonadota</taxon>
        <taxon>Alphaproteobacteria</taxon>
        <taxon>Hyphomicrobiales</taxon>
        <taxon>Methylobacteriaceae</taxon>
        <taxon>Methylobacterium</taxon>
    </lineage>
</organism>
<evidence type="ECO:0000313" key="1">
    <source>
        <dbReference type="EMBL" id="MET3869940.1"/>
    </source>
</evidence>